<keyword evidence="12" id="KW-0788">Thiol protease</keyword>
<dbReference type="GO" id="GO:0004843">
    <property type="term" value="F:cysteine-type deubiquitinase activity"/>
    <property type="evidence" value="ECO:0007669"/>
    <property type="project" value="UniProtKB-EC"/>
</dbReference>
<keyword evidence="17" id="KW-1185">Reference proteome</keyword>
<dbReference type="GO" id="GO:0005813">
    <property type="term" value="C:centrosome"/>
    <property type="evidence" value="ECO:0007669"/>
    <property type="project" value="UniProtKB-SubCell"/>
</dbReference>
<gene>
    <name evidence="16" type="primary">cyldl</name>
</gene>
<dbReference type="SUPFAM" id="SSF54001">
    <property type="entry name" value="Cysteine proteinases"/>
    <property type="match status" value="1"/>
</dbReference>
<keyword evidence="9" id="KW-0479">Metal-binding</keyword>
<evidence type="ECO:0000256" key="7">
    <source>
        <dbReference type="ARBA" id="ARBA00022553"/>
    </source>
</evidence>
<dbReference type="InterPro" id="IPR038765">
    <property type="entry name" value="Papain-like_cys_pep_sf"/>
</dbReference>
<dbReference type="Ensembl" id="ENSSFOT00015002919.2">
    <property type="protein sequence ID" value="ENSSFOP00015002874.2"/>
    <property type="gene ID" value="ENSSFOG00015001834.2"/>
</dbReference>
<dbReference type="GeneTree" id="ENSGT00940000164912"/>
<dbReference type="PANTHER" id="PTHR11830">
    <property type="entry name" value="40S RIBOSOMAL PROTEIN S3A"/>
    <property type="match status" value="1"/>
</dbReference>
<name>A0A8C9R0Y3_SCLFO</name>
<dbReference type="Gene3D" id="3.90.70.10">
    <property type="entry name" value="Cysteine proteinases"/>
    <property type="match status" value="2"/>
</dbReference>
<evidence type="ECO:0000256" key="8">
    <source>
        <dbReference type="ARBA" id="ARBA00022670"/>
    </source>
</evidence>
<dbReference type="SMART" id="SM01052">
    <property type="entry name" value="CAP_GLY"/>
    <property type="match status" value="1"/>
</dbReference>
<comment type="similarity">
    <text evidence="4">Belongs to the peptidase C19 family.</text>
</comment>
<keyword evidence="7" id="KW-0597">Phosphoprotein</keyword>
<dbReference type="InterPro" id="IPR036859">
    <property type="entry name" value="CAP-Gly_dom_sf"/>
</dbReference>
<protein>
    <recommendedName>
        <fullName evidence="5">ubiquitinyl hydrolase 1</fullName>
        <ecNumber evidence="5">3.4.19.12</ecNumber>
    </recommendedName>
</protein>
<dbReference type="PROSITE" id="PS50245">
    <property type="entry name" value="CAP_GLY_2"/>
    <property type="match status" value="1"/>
</dbReference>
<reference evidence="16 17" key="1">
    <citation type="submission" date="2019-04" db="EMBL/GenBank/DDBJ databases">
        <authorList>
            <consortium name="Wellcome Sanger Institute Data Sharing"/>
        </authorList>
    </citation>
    <scope>NUCLEOTIDE SEQUENCE [LARGE SCALE GENOMIC DNA]</scope>
</reference>
<evidence type="ECO:0000256" key="6">
    <source>
        <dbReference type="ARBA" id="ARBA00022490"/>
    </source>
</evidence>
<dbReference type="GO" id="GO:0046872">
    <property type="term" value="F:metal ion binding"/>
    <property type="evidence" value="ECO:0007669"/>
    <property type="project" value="UniProtKB-KW"/>
</dbReference>
<proteinExistence type="inferred from homology"/>
<keyword evidence="6" id="KW-0963">Cytoplasm</keyword>
<evidence type="ECO:0000256" key="3">
    <source>
        <dbReference type="ARBA" id="ARBA00004556"/>
    </source>
</evidence>
<reference evidence="16" key="3">
    <citation type="submission" date="2025-09" db="UniProtKB">
        <authorList>
            <consortium name="Ensembl"/>
        </authorList>
    </citation>
    <scope>IDENTIFICATION</scope>
</reference>
<dbReference type="Proteomes" id="UP000694397">
    <property type="component" value="Chromosome 9"/>
</dbReference>
<keyword evidence="11" id="KW-0378">Hydrolase</keyword>
<evidence type="ECO:0000256" key="4">
    <source>
        <dbReference type="ARBA" id="ARBA00009085"/>
    </source>
</evidence>
<feature type="domain" description="CAP-Gly" evidence="15">
    <location>
        <begin position="112"/>
        <end position="150"/>
    </location>
</feature>
<comment type="catalytic activity">
    <reaction evidence="1">
        <text>Thiol-dependent hydrolysis of ester, thioester, amide, peptide and isopeptide bonds formed by the C-terminal Gly of ubiquitin (a 76-residue protein attached to proteins as an intracellular targeting signal).</text>
        <dbReference type="EC" id="3.4.19.12"/>
    </reaction>
</comment>
<dbReference type="SUPFAM" id="SSF74924">
    <property type="entry name" value="Cap-Gly domain"/>
    <property type="match status" value="1"/>
</dbReference>
<evidence type="ECO:0000256" key="2">
    <source>
        <dbReference type="ARBA" id="ARBA00004300"/>
    </source>
</evidence>
<comment type="subcellular location">
    <subcellularLocation>
        <location evidence="2">Cytoplasm</location>
        <location evidence="2">Cytoskeleton</location>
        <location evidence="2">Microtubule organizing center</location>
        <location evidence="2">Centrosome</location>
    </subcellularLocation>
    <subcellularLocation>
        <location evidence="3">Cytoplasm</location>
        <location evidence="3">Perinuclear region</location>
    </subcellularLocation>
</comment>
<sequence>MLSSLLTEYASKLNSKNMTSLVVTCMNSKLLPKVMSVDALQEITKEEAELLQALDKDKDRFKCFEDRKELDFALSLSEDSPVEVDVNGEWCEGMVRYAGGITELDRQHPITGMFFGIELKEKHKGKGQTDGTYRGKKYFACGRDCGVFVPFTRLRDSAPKPLDPLLPWKGVSGYQEEPLVVGERVTFFTDDDRGRHGILVGQLKGTPYRQLLRTLTTWLTLMVAVLSFVCRWSYFSSPNVSAFDAVCVCADRGADELVPGRVAPLTSDKVLKMLMGDMKGIQGHCNSCYMDSALFRSGHRALLLEPTAGTDLTGLQHHAWPFSIVRRAQGPHAAANLVLAPRTELLFSRYTHSKWRYGVFHKHRTASRRSTGKKVQESYYYQIFLDQNHSLVLPTVRQLLEHSFWSNSLRLAEVPACLILQMPRFGKTFKMFNKIIPTLELDISDLLLDNPQECILCGQLAELECNNCFVDDTFGNTGFKQLCGKCSLQVHSHPKRSSHKPSHLRIPDGFRPSAIPPKEKLQLFAVLCIETSHYVSFVRHGRCPEDWVFFDSMADRQGDQDGYNIPRVQACPEVARYLEMPLGELAALNPRDMEGVAKRLFCDAYMYLYESPRMGLYH</sequence>
<dbReference type="GO" id="GO:0048471">
    <property type="term" value="C:perinuclear region of cytoplasm"/>
    <property type="evidence" value="ECO:0007669"/>
    <property type="project" value="UniProtKB-SubCell"/>
</dbReference>
<evidence type="ECO:0000259" key="14">
    <source>
        <dbReference type="PROSITE" id="PS50235"/>
    </source>
</evidence>
<evidence type="ECO:0000256" key="11">
    <source>
        <dbReference type="ARBA" id="ARBA00022801"/>
    </source>
</evidence>
<evidence type="ECO:0000256" key="5">
    <source>
        <dbReference type="ARBA" id="ARBA00012759"/>
    </source>
</evidence>
<evidence type="ECO:0000256" key="9">
    <source>
        <dbReference type="ARBA" id="ARBA00022723"/>
    </source>
</evidence>
<evidence type="ECO:0000256" key="1">
    <source>
        <dbReference type="ARBA" id="ARBA00000707"/>
    </source>
</evidence>
<accession>A0A8C9R0Y3</accession>
<organism evidence="16 17">
    <name type="scientific">Scleropages formosus</name>
    <name type="common">Asian bonytongue</name>
    <name type="synonym">Osteoglossum formosum</name>
    <dbReference type="NCBI Taxonomy" id="113540"/>
    <lineage>
        <taxon>Eukaryota</taxon>
        <taxon>Metazoa</taxon>
        <taxon>Chordata</taxon>
        <taxon>Craniata</taxon>
        <taxon>Vertebrata</taxon>
        <taxon>Euteleostomi</taxon>
        <taxon>Actinopterygii</taxon>
        <taxon>Neopterygii</taxon>
        <taxon>Teleostei</taxon>
        <taxon>Osteoglossocephala</taxon>
        <taxon>Osteoglossomorpha</taxon>
        <taxon>Osteoglossiformes</taxon>
        <taxon>Osteoglossidae</taxon>
        <taxon>Scleropages</taxon>
    </lineage>
</organism>
<evidence type="ECO:0000256" key="10">
    <source>
        <dbReference type="ARBA" id="ARBA00022786"/>
    </source>
</evidence>
<evidence type="ECO:0000313" key="16">
    <source>
        <dbReference type="Ensembl" id="ENSSFOP00015002874.2"/>
    </source>
</evidence>
<dbReference type="GO" id="GO:0006508">
    <property type="term" value="P:proteolysis"/>
    <property type="evidence" value="ECO:0007669"/>
    <property type="project" value="UniProtKB-KW"/>
</dbReference>
<reference evidence="16" key="2">
    <citation type="submission" date="2025-08" db="UniProtKB">
        <authorList>
            <consortium name="Ensembl"/>
        </authorList>
    </citation>
    <scope>IDENTIFICATION</scope>
</reference>
<dbReference type="InterPro" id="IPR028889">
    <property type="entry name" value="USP"/>
</dbReference>
<dbReference type="Pfam" id="PF01302">
    <property type="entry name" value="CAP_GLY"/>
    <property type="match status" value="1"/>
</dbReference>
<keyword evidence="13" id="KW-0862">Zinc</keyword>
<dbReference type="EC" id="3.4.19.12" evidence="5"/>
<keyword evidence="10" id="KW-0833">Ubl conjugation pathway</keyword>
<feature type="domain" description="USP" evidence="14">
    <location>
        <begin position="279"/>
        <end position="612"/>
    </location>
</feature>
<dbReference type="AlphaFoldDB" id="A0A8C9R0Y3"/>
<evidence type="ECO:0000256" key="12">
    <source>
        <dbReference type="ARBA" id="ARBA00022807"/>
    </source>
</evidence>
<dbReference type="InterPro" id="IPR000938">
    <property type="entry name" value="CAP-Gly_domain"/>
</dbReference>
<dbReference type="PROSITE" id="PS50235">
    <property type="entry name" value="USP_3"/>
    <property type="match status" value="1"/>
</dbReference>
<evidence type="ECO:0000256" key="13">
    <source>
        <dbReference type="ARBA" id="ARBA00022833"/>
    </source>
</evidence>
<dbReference type="Gene3D" id="2.30.30.190">
    <property type="entry name" value="CAP Gly-rich-like domain"/>
    <property type="match status" value="1"/>
</dbReference>
<evidence type="ECO:0000313" key="17">
    <source>
        <dbReference type="Proteomes" id="UP000694397"/>
    </source>
</evidence>
<keyword evidence="8" id="KW-0645">Protease</keyword>
<evidence type="ECO:0000259" key="15">
    <source>
        <dbReference type="PROSITE" id="PS50245"/>
    </source>
</evidence>